<keyword evidence="1" id="KW-0808">Transferase</keyword>
<dbReference type="GO" id="GO:0005829">
    <property type="term" value="C:cytosol"/>
    <property type="evidence" value="ECO:0007669"/>
    <property type="project" value="TreeGrafter"/>
</dbReference>
<sequence length="381" mass="40731">MLLVRIVLFSWKEFCPFQSRRESGKEENEGPRTVVGVATFDSNIHFYNLKRALQQVSRWMLGATPLMELMIAAGKAVPRLQLEHGLAVDRVYTGSFMTSLDMAGFSITVMNADEAILDRLDAPTKAPNWPVGADGYRPPAQIPVPVPPSHTNKNEETSNRPKQLSPLGHILEAAIEAAATAVVNLRDSLNEWDSKVGDGDCGSTMFRGASAILEDIKSYPLNDPAETVNEIGSSIRRVMGGTSGIIYDIFCKAAYAQLKADSHSVITPLHWAGAFEAAIAAVSKYGGATAGYRTLLDALIPALSVLKEKLTAGDDPVEAFVLSAEAAVAGAESTKHMLAQAGRSSYVSTDILASVPDPGAMAASSWYKAAASAVKDKYRAS</sequence>
<feature type="domain" description="DhaL" evidence="6">
    <location>
        <begin position="169"/>
        <end position="372"/>
    </location>
</feature>
<dbReference type="SUPFAM" id="SSF82549">
    <property type="entry name" value="DAK1/DegV-like"/>
    <property type="match status" value="1"/>
</dbReference>
<dbReference type="PROSITE" id="PS51480">
    <property type="entry name" value="DHAL"/>
    <property type="match status" value="1"/>
</dbReference>
<dbReference type="PANTHER" id="PTHR28629">
    <property type="entry name" value="TRIOKINASE/FMN CYCLASE"/>
    <property type="match status" value="1"/>
</dbReference>
<dbReference type="Gene3D" id="1.25.40.340">
    <property type="match status" value="1"/>
</dbReference>
<dbReference type="InterPro" id="IPR036117">
    <property type="entry name" value="DhaL_dom_sf"/>
</dbReference>
<keyword evidence="3" id="KW-0418">Kinase</keyword>
<dbReference type="InterPro" id="IPR004006">
    <property type="entry name" value="DhaK_dom"/>
</dbReference>
<evidence type="ECO:0000259" key="7">
    <source>
        <dbReference type="PROSITE" id="PS51481"/>
    </source>
</evidence>
<feature type="domain" description="DhaK" evidence="7">
    <location>
        <begin position="1"/>
        <end position="129"/>
    </location>
</feature>
<protein>
    <recommendedName>
        <fullName evidence="10">3,4-dihydroxy-2-butanone kinase</fullName>
    </recommendedName>
</protein>
<dbReference type="FunFam" id="1.25.40.340:FF:000002">
    <property type="entry name" value="Dihydroxyacetone kinase, L subunit"/>
    <property type="match status" value="1"/>
</dbReference>
<dbReference type="Gene3D" id="3.30.1180.20">
    <property type="entry name" value="Dihydroxyacetone kinase, domain 2"/>
    <property type="match status" value="1"/>
</dbReference>
<evidence type="ECO:0000313" key="8">
    <source>
        <dbReference type="EMBL" id="CAI9773842.1"/>
    </source>
</evidence>
<dbReference type="GO" id="GO:0005524">
    <property type="term" value="F:ATP binding"/>
    <property type="evidence" value="ECO:0007669"/>
    <property type="project" value="UniProtKB-KW"/>
</dbReference>
<evidence type="ECO:0000256" key="2">
    <source>
        <dbReference type="ARBA" id="ARBA00022741"/>
    </source>
</evidence>
<dbReference type="PROSITE" id="PS51481">
    <property type="entry name" value="DHAK"/>
    <property type="match status" value="1"/>
</dbReference>
<dbReference type="Pfam" id="PF02733">
    <property type="entry name" value="Dak1"/>
    <property type="match status" value="1"/>
</dbReference>
<dbReference type="SUPFAM" id="SSF101473">
    <property type="entry name" value="DhaL-like"/>
    <property type="match status" value="1"/>
</dbReference>
<feature type="region of interest" description="Disordered" evidence="5">
    <location>
        <begin position="133"/>
        <end position="162"/>
    </location>
</feature>
<evidence type="ECO:0008006" key="10">
    <source>
        <dbReference type="Google" id="ProtNLM"/>
    </source>
</evidence>
<evidence type="ECO:0000256" key="3">
    <source>
        <dbReference type="ARBA" id="ARBA00022777"/>
    </source>
</evidence>
<keyword evidence="2" id="KW-0547">Nucleotide-binding</keyword>
<dbReference type="FunFam" id="3.30.1180.20:FF:000008">
    <property type="entry name" value="Uncharacterized protein"/>
    <property type="match status" value="1"/>
</dbReference>
<dbReference type="SMART" id="SM01120">
    <property type="entry name" value="Dak2"/>
    <property type="match status" value="1"/>
</dbReference>
<proteinExistence type="predicted"/>
<reference evidence="8" key="1">
    <citation type="submission" date="2023-05" db="EMBL/GenBank/DDBJ databases">
        <authorList>
            <person name="Huff M."/>
        </authorList>
    </citation>
    <scope>NUCLEOTIDE SEQUENCE</scope>
</reference>
<dbReference type="InterPro" id="IPR004007">
    <property type="entry name" value="DhaL_dom"/>
</dbReference>
<gene>
    <name evidence="8" type="ORF">FPE_LOCUS21272</name>
</gene>
<keyword evidence="9" id="KW-1185">Reference proteome</keyword>
<accession>A0AAD1ZV41</accession>
<name>A0AAD1ZV41_9LAMI</name>
<dbReference type="InterPro" id="IPR050861">
    <property type="entry name" value="Dihydroxyacetone_Kinase"/>
</dbReference>
<evidence type="ECO:0000313" key="9">
    <source>
        <dbReference type="Proteomes" id="UP000834106"/>
    </source>
</evidence>
<dbReference type="AlphaFoldDB" id="A0AAD1ZV41"/>
<evidence type="ECO:0000256" key="1">
    <source>
        <dbReference type="ARBA" id="ARBA00022679"/>
    </source>
</evidence>
<dbReference type="GO" id="GO:0004371">
    <property type="term" value="F:glycerone kinase activity"/>
    <property type="evidence" value="ECO:0007669"/>
    <property type="project" value="InterPro"/>
</dbReference>
<evidence type="ECO:0000256" key="5">
    <source>
        <dbReference type="SAM" id="MobiDB-lite"/>
    </source>
</evidence>
<evidence type="ECO:0000259" key="6">
    <source>
        <dbReference type="PROSITE" id="PS51480"/>
    </source>
</evidence>
<dbReference type="Proteomes" id="UP000834106">
    <property type="component" value="Chromosome 13"/>
</dbReference>
<evidence type="ECO:0000256" key="4">
    <source>
        <dbReference type="ARBA" id="ARBA00022840"/>
    </source>
</evidence>
<organism evidence="8 9">
    <name type="scientific">Fraxinus pennsylvanica</name>
    <dbReference type="NCBI Taxonomy" id="56036"/>
    <lineage>
        <taxon>Eukaryota</taxon>
        <taxon>Viridiplantae</taxon>
        <taxon>Streptophyta</taxon>
        <taxon>Embryophyta</taxon>
        <taxon>Tracheophyta</taxon>
        <taxon>Spermatophyta</taxon>
        <taxon>Magnoliopsida</taxon>
        <taxon>eudicotyledons</taxon>
        <taxon>Gunneridae</taxon>
        <taxon>Pentapetalae</taxon>
        <taxon>asterids</taxon>
        <taxon>lamiids</taxon>
        <taxon>Lamiales</taxon>
        <taxon>Oleaceae</taxon>
        <taxon>Oleeae</taxon>
        <taxon>Fraxinus</taxon>
    </lineage>
</organism>
<dbReference type="GO" id="GO:0019563">
    <property type="term" value="P:glycerol catabolic process"/>
    <property type="evidence" value="ECO:0007669"/>
    <property type="project" value="TreeGrafter"/>
</dbReference>
<dbReference type="Pfam" id="PF02734">
    <property type="entry name" value="Dak2"/>
    <property type="match status" value="1"/>
</dbReference>
<dbReference type="EMBL" id="OU503048">
    <property type="protein sequence ID" value="CAI9773842.1"/>
    <property type="molecule type" value="Genomic_DNA"/>
</dbReference>
<keyword evidence="4" id="KW-0067">ATP-binding</keyword>
<dbReference type="PANTHER" id="PTHR28629:SF4">
    <property type="entry name" value="TRIOKINASE_FMN CYCLASE"/>
    <property type="match status" value="1"/>
</dbReference>